<evidence type="ECO:0000313" key="1">
    <source>
        <dbReference type="EMBL" id="ESW18671.1"/>
    </source>
</evidence>
<dbReference type="Proteomes" id="UP000000226">
    <property type="component" value="Chromosome 6"/>
</dbReference>
<proteinExistence type="predicted"/>
<dbReference type="EMBL" id="CM002293">
    <property type="protein sequence ID" value="ESW18671.1"/>
    <property type="molecule type" value="Genomic_DNA"/>
</dbReference>
<organism evidence="1 2">
    <name type="scientific">Phaseolus vulgaris</name>
    <name type="common">Kidney bean</name>
    <name type="synonym">French bean</name>
    <dbReference type="NCBI Taxonomy" id="3885"/>
    <lineage>
        <taxon>Eukaryota</taxon>
        <taxon>Viridiplantae</taxon>
        <taxon>Streptophyta</taxon>
        <taxon>Embryophyta</taxon>
        <taxon>Tracheophyta</taxon>
        <taxon>Spermatophyta</taxon>
        <taxon>Magnoliopsida</taxon>
        <taxon>eudicotyledons</taxon>
        <taxon>Gunneridae</taxon>
        <taxon>Pentapetalae</taxon>
        <taxon>rosids</taxon>
        <taxon>fabids</taxon>
        <taxon>Fabales</taxon>
        <taxon>Fabaceae</taxon>
        <taxon>Papilionoideae</taxon>
        <taxon>50 kb inversion clade</taxon>
        <taxon>NPAAA clade</taxon>
        <taxon>indigoferoid/millettioid clade</taxon>
        <taxon>Phaseoleae</taxon>
        <taxon>Phaseolus</taxon>
    </lineage>
</organism>
<keyword evidence="2" id="KW-1185">Reference proteome</keyword>
<accession>V7BQ24</accession>
<sequence length="66" mass="7723">MTPRTQPRRNPSCVRTRRHYLIRVDGVAAVATRMRRVVTTVQQFEFLTLNSKEFTTTTTQDILISR</sequence>
<name>V7BQ24_PHAVU</name>
<dbReference type="AlphaFoldDB" id="V7BQ24"/>
<protein>
    <submittedName>
        <fullName evidence="1">Uncharacterized protein</fullName>
    </submittedName>
</protein>
<dbReference type="Gramene" id="ESW18671">
    <property type="protein sequence ID" value="ESW18671"/>
    <property type="gene ID" value="PHAVU_006G060200g"/>
</dbReference>
<reference evidence="2" key="1">
    <citation type="journal article" date="2014" name="Nat. Genet.">
        <title>A reference genome for common bean and genome-wide analysis of dual domestications.</title>
        <authorList>
            <person name="Schmutz J."/>
            <person name="McClean P.E."/>
            <person name="Mamidi S."/>
            <person name="Wu G.A."/>
            <person name="Cannon S.B."/>
            <person name="Grimwood J."/>
            <person name="Jenkins J."/>
            <person name="Shu S."/>
            <person name="Song Q."/>
            <person name="Chavarro C."/>
            <person name="Torres-Torres M."/>
            <person name="Geffroy V."/>
            <person name="Moghaddam S.M."/>
            <person name="Gao D."/>
            <person name="Abernathy B."/>
            <person name="Barry K."/>
            <person name="Blair M."/>
            <person name="Brick M.A."/>
            <person name="Chovatia M."/>
            <person name="Gepts P."/>
            <person name="Goodstein D.M."/>
            <person name="Gonzales M."/>
            <person name="Hellsten U."/>
            <person name="Hyten D.L."/>
            <person name="Jia G."/>
            <person name="Kelly J.D."/>
            <person name="Kudrna D."/>
            <person name="Lee R."/>
            <person name="Richard M.M."/>
            <person name="Miklas P.N."/>
            <person name="Osorno J.M."/>
            <person name="Rodrigues J."/>
            <person name="Thareau V."/>
            <person name="Urrea C.A."/>
            <person name="Wang M."/>
            <person name="Yu Y."/>
            <person name="Zhang M."/>
            <person name="Wing R.A."/>
            <person name="Cregan P.B."/>
            <person name="Rokhsar D.S."/>
            <person name="Jackson S.A."/>
        </authorList>
    </citation>
    <scope>NUCLEOTIDE SEQUENCE [LARGE SCALE GENOMIC DNA]</scope>
    <source>
        <strain evidence="2">cv. G19833</strain>
    </source>
</reference>
<evidence type="ECO:0000313" key="2">
    <source>
        <dbReference type="Proteomes" id="UP000000226"/>
    </source>
</evidence>
<gene>
    <name evidence="1" type="ORF">PHAVU_006G060200g</name>
</gene>